<accession>A0A556MSD6</accession>
<evidence type="ECO:0000313" key="3">
    <source>
        <dbReference type="Proteomes" id="UP000318733"/>
    </source>
</evidence>
<proteinExistence type="predicted"/>
<evidence type="ECO:0000313" key="2">
    <source>
        <dbReference type="EMBL" id="TSJ42823.1"/>
    </source>
</evidence>
<reference evidence="2 3" key="1">
    <citation type="submission" date="2019-07" db="EMBL/GenBank/DDBJ databases">
        <authorList>
            <person name="Huq M.A."/>
        </authorList>
    </citation>
    <scope>NUCLEOTIDE SEQUENCE [LARGE SCALE GENOMIC DNA]</scope>
    <source>
        <strain evidence="2 3">MAH-19</strain>
    </source>
</reference>
<dbReference type="EMBL" id="VLPK01000001">
    <property type="protein sequence ID" value="TSJ42823.1"/>
    <property type="molecule type" value="Genomic_DNA"/>
</dbReference>
<feature type="region of interest" description="Disordered" evidence="1">
    <location>
        <begin position="400"/>
        <end position="419"/>
    </location>
</feature>
<protein>
    <recommendedName>
        <fullName evidence="4">Tetratricopeptide repeat protein</fullName>
    </recommendedName>
</protein>
<dbReference type="OrthoDB" id="594666at2"/>
<dbReference type="Proteomes" id="UP000318733">
    <property type="component" value="Unassembled WGS sequence"/>
</dbReference>
<dbReference type="RefSeq" id="WP_144246393.1">
    <property type="nucleotide sequence ID" value="NZ_VLPK01000001.1"/>
</dbReference>
<organism evidence="2 3">
    <name type="scientific">Mucilaginibacter corticis</name>
    <dbReference type="NCBI Taxonomy" id="2597670"/>
    <lineage>
        <taxon>Bacteria</taxon>
        <taxon>Pseudomonadati</taxon>
        <taxon>Bacteroidota</taxon>
        <taxon>Sphingobacteriia</taxon>
        <taxon>Sphingobacteriales</taxon>
        <taxon>Sphingobacteriaceae</taxon>
        <taxon>Mucilaginibacter</taxon>
    </lineage>
</organism>
<feature type="compositionally biased region" description="Basic and acidic residues" evidence="1">
    <location>
        <begin position="408"/>
        <end position="417"/>
    </location>
</feature>
<sequence>MNEQVDYAAHEFLWKLLANPADPNYAYVSDLQSLVEKYPQSGVLRALQISNGDKRFAKQAAAYFDPAVLHKIATVPESLQLVNPERVIYYNGSVHTTATEIVAEAPVVNAAEPEQETITDAYIEQAPAEIEQDPYAYPSEESAVAHADEAQTKAEIIDDKATHETYVHETEATPLATELAETENPEANILGKEYEAYLSSKENEQAAQVIADDDDERYFHQDIDDEVYEEIVSIEDIGLEQIASLNKENTDEQAEVKEPEIKKPENESFFVFETEKAENETEEPADRYPALIAADKTWKPKSNVSRYNDEKMPYTFLWWLDKTRKEHADIYQPYVSKATPVEKKKQIVDELQKQYYQNIVNITSITDLDKTPEKPAATGHPSKEDQIIERFIQEEPHIKHPSGIKLNNENKARRSSEDKEELVTETLAKIYTEQMLYHKAILTYKKLMLKYPEKSLYFAGQIEQLESKIN</sequence>
<name>A0A556MSD6_9SPHI</name>
<evidence type="ECO:0000256" key="1">
    <source>
        <dbReference type="SAM" id="MobiDB-lite"/>
    </source>
</evidence>
<keyword evidence="3" id="KW-1185">Reference proteome</keyword>
<gene>
    <name evidence="2" type="ORF">FO440_01140</name>
</gene>
<evidence type="ECO:0008006" key="4">
    <source>
        <dbReference type="Google" id="ProtNLM"/>
    </source>
</evidence>
<comment type="caution">
    <text evidence="2">The sequence shown here is derived from an EMBL/GenBank/DDBJ whole genome shotgun (WGS) entry which is preliminary data.</text>
</comment>
<dbReference type="AlphaFoldDB" id="A0A556MSD6"/>